<evidence type="ECO:0000313" key="3">
    <source>
        <dbReference type="EMBL" id="CAI3995951.1"/>
    </source>
</evidence>
<evidence type="ECO:0000256" key="1">
    <source>
        <dbReference type="SAM" id="MobiDB-lite"/>
    </source>
</evidence>
<reference evidence="4" key="2">
    <citation type="submission" date="2024-04" db="EMBL/GenBank/DDBJ databases">
        <authorList>
            <person name="Chen Y."/>
            <person name="Shah S."/>
            <person name="Dougan E. K."/>
            <person name="Thang M."/>
            <person name="Chan C."/>
        </authorList>
    </citation>
    <scope>NUCLEOTIDE SEQUENCE [LARGE SCALE GENOMIC DNA]</scope>
</reference>
<dbReference type="EMBL" id="CAMXCT020002136">
    <property type="protein sequence ID" value="CAL1149326.1"/>
    <property type="molecule type" value="Genomic_DNA"/>
</dbReference>
<evidence type="ECO:0000313" key="2">
    <source>
        <dbReference type="EMBL" id="CAI3980134.1"/>
    </source>
</evidence>
<evidence type="ECO:0000313" key="4">
    <source>
        <dbReference type="EMBL" id="CAL1133509.1"/>
    </source>
</evidence>
<evidence type="ECO:0000313" key="5">
    <source>
        <dbReference type="Proteomes" id="UP001152797"/>
    </source>
</evidence>
<protein>
    <submittedName>
        <fullName evidence="2">Uncharacterized protein</fullName>
    </submittedName>
</protein>
<dbReference type="EMBL" id="CAMXCT020000539">
    <property type="protein sequence ID" value="CAL1133509.1"/>
    <property type="molecule type" value="Genomic_DNA"/>
</dbReference>
<sequence>MKVDIQRVCTISCNDGKAIPVPATLLQEHGGRQWLKLRPTSQPINQMVYGKVGKNASFSNHPKFQDFIAKRNQVWAKEETEDQVWDAANEDKPKPSAKKRKREDPEAVSVPLAGVAISCLMQGQRPTKSDVVVPLEASQLEPIFELLQEGADQLKARKPYQRKVQQEQKQPEEAAPNM</sequence>
<accession>A0A9P1FK34</accession>
<dbReference type="EMBL" id="CAMXCT030000539">
    <property type="protein sequence ID" value="CAL4767446.1"/>
    <property type="molecule type" value="Genomic_DNA"/>
</dbReference>
<dbReference type="AlphaFoldDB" id="A0A9P1FK34"/>
<organism evidence="2">
    <name type="scientific">Cladocopium goreaui</name>
    <dbReference type="NCBI Taxonomy" id="2562237"/>
    <lineage>
        <taxon>Eukaryota</taxon>
        <taxon>Sar</taxon>
        <taxon>Alveolata</taxon>
        <taxon>Dinophyceae</taxon>
        <taxon>Suessiales</taxon>
        <taxon>Symbiodiniaceae</taxon>
        <taxon>Cladocopium</taxon>
    </lineage>
</organism>
<comment type="caution">
    <text evidence="2">The sequence shown here is derived from an EMBL/GenBank/DDBJ whole genome shotgun (WGS) entry which is preliminary data.</text>
</comment>
<feature type="region of interest" description="Disordered" evidence="1">
    <location>
        <begin position="79"/>
        <end position="107"/>
    </location>
</feature>
<name>A0A9P1FK34_9DINO</name>
<feature type="region of interest" description="Disordered" evidence="1">
    <location>
        <begin position="157"/>
        <end position="178"/>
    </location>
</feature>
<dbReference type="EMBL" id="CAMXCT010002136">
    <property type="protein sequence ID" value="CAI3995951.1"/>
    <property type="molecule type" value="Genomic_DNA"/>
</dbReference>
<gene>
    <name evidence="3" type="ORF">C1SCF055_LOCUS22470</name>
    <name evidence="2" type="ORF">C1SCF055_LOCUS8039</name>
</gene>
<reference evidence="2" key="1">
    <citation type="submission" date="2022-10" db="EMBL/GenBank/DDBJ databases">
        <authorList>
            <person name="Chen Y."/>
            <person name="Dougan E. K."/>
            <person name="Chan C."/>
            <person name="Rhodes N."/>
            <person name="Thang M."/>
        </authorList>
    </citation>
    <scope>NUCLEOTIDE SEQUENCE</scope>
</reference>
<proteinExistence type="predicted"/>
<dbReference type="Proteomes" id="UP001152797">
    <property type="component" value="Unassembled WGS sequence"/>
</dbReference>
<keyword evidence="5" id="KW-1185">Reference proteome</keyword>
<dbReference type="EMBL" id="CAMXCT010000539">
    <property type="protein sequence ID" value="CAI3980134.1"/>
    <property type="molecule type" value="Genomic_DNA"/>
</dbReference>
<dbReference type="EMBL" id="CAMXCT030002136">
    <property type="protein sequence ID" value="CAL4783263.1"/>
    <property type="molecule type" value="Genomic_DNA"/>
</dbReference>